<dbReference type="Pfam" id="PF18702">
    <property type="entry name" value="DUF5642"/>
    <property type="match status" value="1"/>
</dbReference>
<gene>
    <name evidence="3" type="ORF">MKK62_13025</name>
</gene>
<evidence type="ECO:0000313" key="3">
    <source>
        <dbReference type="EMBL" id="UMB67460.1"/>
    </source>
</evidence>
<organism evidence="3 4">
    <name type="scientific">Mycobacterium paraterrae</name>
    <dbReference type="NCBI Taxonomy" id="577492"/>
    <lineage>
        <taxon>Bacteria</taxon>
        <taxon>Bacillati</taxon>
        <taxon>Actinomycetota</taxon>
        <taxon>Actinomycetes</taxon>
        <taxon>Mycobacteriales</taxon>
        <taxon>Mycobacteriaceae</taxon>
        <taxon>Mycobacterium</taxon>
    </lineage>
</organism>
<protein>
    <submittedName>
        <fullName evidence="3">DUF5642 family protein</fullName>
    </submittedName>
</protein>
<name>A0ABY3VDJ9_9MYCO</name>
<dbReference type="RefSeq" id="WP_240257922.1">
    <property type="nucleotide sequence ID" value="NZ_CP092488.2"/>
</dbReference>
<accession>A0ABY3VDJ9</accession>
<evidence type="ECO:0000256" key="1">
    <source>
        <dbReference type="SAM" id="MobiDB-lite"/>
    </source>
</evidence>
<dbReference type="Proteomes" id="UP001055336">
    <property type="component" value="Chromosome"/>
</dbReference>
<proteinExistence type="predicted"/>
<sequence length="211" mass="21967">MSPPDAASAPRSLPSPKPVPPRQSRYYDISELSKLQDQFPPGFERVQKTDVAPLGPDAEKFFAVGVGDIVKVDPPLCRSVLQPVRAPQDAQYTMVGGVGRGAILVGAVSSPSPLGKAVVPKGCEQVALTQRIGGRLVVSTVSRQPGPPIEGVTTTESVAEATHGATKSYVFAAFLSDTVAVTSEGVLPGNPEAEDLLSGMLIKAVNALRAQ</sequence>
<dbReference type="InterPro" id="IPR041313">
    <property type="entry name" value="DUF5642"/>
</dbReference>
<feature type="region of interest" description="Disordered" evidence="1">
    <location>
        <begin position="1"/>
        <end position="24"/>
    </location>
</feature>
<feature type="domain" description="DUF5642" evidence="2">
    <location>
        <begin position="28"/>
        <end position="209"/>
    </location>
</feature>
<dbReference type="EMBL" id="CP092488">
    <property type="protein sequence ID" value="UMB67460.1"/>
    <property type="molecule type" value="Genomic_DNA"/>
</dbReference>
<evidence type="ECO:0000313" key="4">
    <source>
        <dbReference type="Proteomes" id="UP001055336"/>
    </source>
</evidence>
<reference evidence="3" key="1">
    <citation type="submission" date="2022-08" db="EMBL/GenBank/DDBJ databases">
        <title>Whole genome sequencing of non-tuberculosis mycobacteria type-strains.</title>
        <authorList>
            <person name="Igarashi Y."/>
            <person name="Osugi A."/>
            <person name="Mitarai S."/>
        </authorList>
    </citation>
    <scope>NUCLEOTIDE SEQUENCE</scope>
    <source>
        <strain evidence="3">DSM 45127</strain>
    </source>
</reference>
<evidence type="ECO:0000259" key="2">
    <source>
        <dbReference type="Pfam" id="PF18702"/>
    </source>
</evidence>
<keyword evidence="4" id="KW-1185">Reference proteome</keyword>